<evidence type="ECO:0000256" key="2">
    <source>
        <dbReference type="ARBA" id="ARBA00022540"/>
    </source>
</evidence>
<keyword evidence="2 4" id="KW-0396">Initiation factor</keyword>
<evidence type="ECO:0000313" key="5">
    <source>
        <dbReference type="Proteomes" id="UP000324222"/>
    </source>
</evidence>
<organism evidence="4 5">
    <name type="scientific">Portunus trituberculatus</name>
    <name type="common">Swimming crab</name>
    <name type="synonym">Neptunus trituberculatus</name>
    <dbReference type="NCBI Taxonomy" id="210409"/>
    <lineage>
        <taxon>Eukaryota</taxon>
        <taxon>Metazoa</taxon>
        <taxon>Ecdysozoa</taxon>
        <taxon>Arthropoda</taxon>
        <taxon>Crustacea</taxon>
        <taxon>Multicrustacea</taxon>
        <taxon>Malacostraca</taxon>
        <taxon>Eumalacostraca</taxon>
        <taxon>Eucarida</taxon>
        <taxon>Decapoda</taxon>
        <taxon>Pleocyemata</taxon>
        <taxon>Brachyura</taxon>
        <taxon>Eubrachyura</taxon>
        <taxon>Portunoidea</taxon>
        <taxon>Portunidae</taxon>
        <taxon>Portuninae</taxon>
        <taxon>Portunus</taxon>
    </lineage>
</organism>
<keyword evidence="5" id="KW-1185">Reference proteome</keyword>
<keyword evidence="3" id="KW-0648">Protein biosynthesis</keyword>
<dbReference type="GO" id="GO:0003743">
    <property type="term" value="F:translation initiation factor activity"/>
    <property type="evidence" value="ECO:0007669"/>
    <property type="project" value="UniProtKB-KW"/>
</dbReference>
<gene>
    <name evidence="4" type="primary">eif3l_1</name>
    <name evidence="4" type="ORF">E2C01_091572</name>
</gene>
<evidence type="ECO:0000256" key="3">
    <source>
        <dbReference type="ARBA" id="ARBA00022917"/>
    </source>
</evidence>
<evidence type="ECO:0000313" key="4">
    <source>
        <dbReference type="EMBL" id="MPC96320.1"/>
    </source>
</evidence>
<dbReference type="EMBL" id="VSRR010105501">
    <property type="protein sequence ID" value="MPC96320.1"/>
    <property type="molecule type" value="Genomic_DNA"/>
</dbReference>
<dbReference type="InterPro" id="IPR019382">
    <property type="entry name" value="eIF3l"/>
</dbReference>
<comment type="caution">
    <text evidence="4">The sequence shown here is derived from an EMBL/GenBank/DDBJ whole genome shotgun (WGS) entry which is preliminary data.</text>
</comment>
<dbReference type="GO" id="GO:0005852">
    <property type="term" value="C:eukaryotic translation initiation factor 3 complex"/>
    <property type="evidence" value="ECO:0007669"/>
    <property type="project" value="InterPro"/>
</dbReference>
<name>A0A5B7JHV6_PORTR</name>
<accession>A0A5B7JHV6</accession>
<dbReference type="AlphaFoldDB" id="A0A5B7JHV6"/>
<dbReference type="Proteomes" id="UP000324222">
    <property type="component" value="Unassembled WGS sequence"/>
</dbReference>
<dbReference type="PANTHER" id="PTHR13242">
    <property type="entry name" value="EUKARYOTIC TRANSLATION INITIATION FACTOR 3"/>
    <property type="match status" value="1"/>
</dbReference>
<sequence>MRSYLKLYTTMPTEKMAAFQEMSEDDFRNALLCFKHKMRNMVWTKGTSGLQGDFQSDSEVDFFIDGSMIHIADTKVAQRYGDFFIRQIHKLEEVNRSLTKVKV</sequence>
<protein>
    <submittedName>
        <fullName evidence="4">Eukaryotic translation initiation factor 3 subunit L</fullName>
    </submittedName>
</protein>
<reference evidence="4 5" key="1">
    <citation type="submission" date="2019-05" db="EMBL/GenBank/DDBJ databases">
        <title>Another draft genome of Portunus trituberculatus and its Hox gene families provides insights of decapod evolution.</title>
        <authorList>
            <person name="Jeong J.-H."/>
            <person name="Song I."/>
            <person name="Kim S."/>
            <person name="Choi T."/>
            <person name="Kim D."/>
            <person name="Ryu S."/>
            <person name="Kim W."/>
        </authorList>
    </citation>
    <scope>NUCLEOTIDE SEQUENCE [LARGE SCALE GENOMIC DNA]</scope>
    <source>
        <tissue evidence="4">Muscle</tissue>
    </source>
</reference>
<evidence type="ECO:0000256" key="1">
    <source>
        <dbReference type="ARBA" id="ARBA00022490"/>
    </source>
</evidence>
<dbReference type="OrthoDB" id="15082at2759"/>
<dbReference type="PANTHER" id="PTHR13242:SF0">
    <property type="entry name" value="EUKARYOTIC TRANSLATION INITIATION FACTOR 3 SUBUNIT L"/>
    <property type="match status" value="1"/>
</dbReference>
<dbReference type="Pfam" id="PF10255">
    <property type="entry name" value="Paf67"/>
    <property type="match status" value="1"/>
</dbReference>
<proteinExistence type="predicted"/>
<keyword evidence="1" id="KW-0963">Cytoplasm</keyword>